<protein>
    <recommendedName>
        <fullName evidence="12">Sulphur transport domain-containing protein</fullName>
    </recommendedName>
</protein>
<feature type="transmembrane region" description="Helical" evidence="9">
    <location>
        <begin position="97"/>
        <end position="115"/>
    </location>
</feature>
<name>A0ABQ6P2Z5_9SPHN</name>
<evidence type="ECO:0000256" key="9">
    <source>
        <dbReference type="SAM" id="Phobius"/>
    </source>
</evidence>
<evidence type="ECO:0000256" key="4">
    <source>
        <dbReference type="ARBA" id="ARBA00022519"/>
    </source>
</evidence>
<dbReference type="PANTHER" id="PTHR30574:SF1">
    <property type="entry name" value="SULPHUR TRANSPORT DOMAIN-CONTAINING PROTEIN"/>
    <property type="match status" value="1"/>
</dbReference>
<keyword evidence="2" id="KW-0813">Transport</keyword>
<accession>A0ABQ6P2Z5</accession>
<sequence length="158" mass="15280">MSAPAFCTALGQAFTKAFPHAQPGAGLTGGIMIGLAAAIMLLALGRIAGVSGLAARAAGIAQSGAPRSTALAFILGLPLGALVVSLITGGVSATFPATPTLIVAGLIVGFGTRLGSGCTSGHGVCGLSRLSRRSMVATGLFMASGFATVAVLRLTGAL</sequence>
<feature type="transmembrane region" description="Helical" evidence="9">
    <location>
        <begin position="25"/>
        <end position="49"/>
    </location>
</feature>
<feature type="transmembrane region" description="Helical" evidence="9">
    <location>
        <begin position="70"/>
        <end position="91"/>
    </location>
</feature>
<keyword evidence="5 9" id="KW-0812">Transmembrane</keyword>
<dbReference type="EMBL" id="BTFW01000001">
    <property type="protein sequence ID" value="GMM59593.1"/>
    <property type="molecule type" value="Genomic_DNA"/>
</dbReference>
<evidence type="ECO:0000256" key="8">
    <source>
        <dbReference type="ARBA" id="ARBA00035655"/>
    </source>
</evidence>
<comment type="subcellular location">
    <subcellularLocation>
        <location evidence="1">Cell inner membrane</location>
        <topology evidence="1">Multi-pass membrane protein</topology>
    </subcellularLocation>
</comment>
<evidence type="ECO:0000256" key="3">
    <source>
        <dbReference type="ARBA" id="ARBA00022475"/>
    </source>
</evidence>
<keyword evidence="11" id="KW-1185">Reference proteome</keyword>
<gene>
    <name evidence="10" type="ORF">NUTIK01_03700</name>
</gene>
<keyword evidence="4" id="KW-0997">Cell inner membrane</keyword>
<dbReference type="PANTHER" id="PTHR30574">
    <property type="entry name" value="INNER MEMBRANE PROTEIN YEDE"/>
    <property type="match status" value="1"/>
</dbReference>
<dbReference type="Pfam" id="PF04143">
    <property type="entry name" value="Sulf_transp"/>
    <property type="match status" value="1"/>
</dbReference>
<evidence type="ECO:0008006" key="12">
    <source>
        <dbReference type="Google" id="ProtNLM"/>
    </source>
</evidence>
<dbReference type="Proteomes" id="UP001187221">
    <property type="component" value="Unassembled WGS sequence"/>
</dbReference>
<reference evidence="10 11" key="1">
    <citation type="submission" date="2023-06" db="EMBL/GenBank/DDBJ databases">
        <title>Draft genome sequence of Novosphingobium sp. strain IK01.</title>
        <authorList>
            <person name="Hatamoto M."/>
            <person name="Ikarashi T."/>
            <person name="Yamaguchi T."/>
        </authorList>
    </citation>
    <scope>NUCLEOTIDE SEQUENCE [LARGE SCALE GENOMIC DNA]</scope>
    <source>
        <strain evidence="10 11">IK01</strain>
    </source>
</reference>
<comment type="similarity">
    <text evidence="8">Belongs to the TsuA/YedE (TC 9.B.102) family.</text>
</comment>
<evidence type="ECO:0000313" key="11">
    <source>
        <dbReference type="Proteomes" id="UP001187221"/>
    </source>
</evidence>
<feature type="transmembrane region" description="Helical" evidence="9">
    <location>
        <begin position="136"/>
        <end position="155"/>
    </location>
</feature>
<comment type="caution">
    <text evidence="10">The sequence shown here is derived from an EMBL/GenBank/DDBJ whole genome shotgun (WGS) entry which is preliminary data.</text>
</comment>
<evidence type="ECO:0000256" key="7">
    <source>
        <dbReference type="ARBA" id="ARBA00023136"/>
    </source>
</evidence>
<keyword evidence="3" id="KW-1003">Cell membrane</keyword>
<keyword evidence="7 9" id="KW-0472">Membrane</keyword>
<dbReference type="InterPro" id="IPR007272">
    <property type="entry name" value="Sulf_transp_TsuA/YedE"/>
</dbReference>
<evidence type="ECO:0000256" key="2">
    <source>
        <dbReference type="ARBA" id="ARBA00022448"/>
    </source>
</evidence>
<evidence type="ECO:0000256" key="1">
    <source>
        <dbReference type="ARBA" id="ARBA00004429"/>
    </source>
</evidence>
<evidence type="ECO:0000256" key="6">
    <source>
        <dbReference type="ARBA" id="ARBA00022989"/>
    </source>
</evidence>
<keyword evidence="6 9" id="KW-1133">Transmembrane helix</keyword>
<evidence type="ECO:0000256" key="5">
    <source>
        <dbReference type="ARBA" id="ARBA00022692"/>
    </source>
</evidence>
<dbReference type="RefSeq" id="WP_317973448.1">
    <property type="nucleotide sequence ID" value="NZ_BTFW01000001.1"/>
</dbReference>
<evidence type="ECO:0000313" key="10">
    <source>
        <dbReference type="EMBL" id="GMM59593.1"/>
    </source>
</evidence>
<proteinExistence type="inferred from homology"/>
<organism evidence="10 11">
    <name type="scientific">Novosphingobium pituita</name>
    <dbReference type="NCBI Taxonomy" id="3056842"/>
    <lineage>
        <taxon>Bacteria</taxon>
        <taxon>Pseudomonadati</taxon>
        <taxon>Pseudomonadota</taxon>
        <taxon>Alphaproteobacteria</taxon>
        <taxon>Sphingomonadales</taxon>
        <taxon>Sphingomonadaceae</taxon>
        <taxon>Novosphingobium</taxon>
    </lineage>
</organism>